<comment type="caution">
    <text evidence="4">The sequence shown here is derived from an EMBL/GenBank/DDBJ whole genome shotgun (WGS) entry which is preliminary data.</text>
</comment>
<protein>
    <submittedName>
        <fullName evidence="4">TIGR01777 family oxidoreductase</fullName>
    </submittedName>
</protein>
<keyword evidence="5" id="KW-1185">Reference proteome</keyword>
<dbReference type="InterPro" id="IPR010099">
    <property type="entry name" value="SDR39U1"/>
</dbReference>
<evidence type="ECO:0000256" key="1">
    <source>
        <dbReference type="ARBA" id="ARBA00009353"/>
    </source>
</evidence>
<organism evidence="4 5">
    <name type="scientific">Protaetiibacter mangrovi</name>
    <dbReference type="NCBI Taxonomy" id="2970926"/>
    <lineage>
        <taxon>Bacteria</taxon>
        <taxon>Bacillati</taxon>
        <taxon>Actinomycetota</taxon>
        <taxon>Actinomycetes</taxon>
        <taxon>Micrococcales</taxon>
        <taxon>Microbacteriaceae</taxon>
        <taxon>Protaetiibacter</taxon>
    </lineage>
</organism>
<feature type="domain" description="NAD-dependent epimerase/dehydratase" evidence="2">
    <location>
        <begin position="3"/>
        <end position="213"/>
    </location>
</feature>
<dbReference type="Gene3D" id="3.40.50.720">
    <property type="entry name" value="NAD(P)-binding Rossmann-like Domain"/>
    <property type="match status" value="1"/>
</dbReference>
<proteinExistence type="inferred from homology"/>
<gene>
    <name evidence="4" type="ORF">NUH29_10900</name>
</gene>
<dbReference type="NCBIfam" id="TIGR01777">
    <property type="entry name" value="yfcH"/>
    <property type="match status" value="1"/>
</dbReference>
<dbReference type="InterPro" id="IPR036291">
    <property type="entry name" value="NAD(P)-bd_dom_sf"/>
</dbReference>
<dbReference type="RefSeq" id="WP_258799148.1">
    <property type="nucleotide sequence ID" value="NZ_JANTHX010000007.1"/>
</dbReference>
<evidence type="ECO:0000313" key="4">
    <source>
        <dbReference type="EMBL" id="MCS0500055.1"/>
    </source>
</evidence>
<dbReference type="PANTHER" id="PTHR11092">
    <property type="entry name" value="SUGAR NUCLEOTIDE EPIMERASE RELATED"/>
    <property type="match status" value="1"/>
</dbReference>
<dbReference type="InterPro" id="IPR001509">
    <property type="entry name" value="Epimerase_deHydtase"/>
</dbReference>
<dbReference type="Proteomes" id="UP001205337">
    <property type="component" value="Unassembled WGS sequence"/>
</dbReference>
<name>A0ABT1ZH57_9MICO</name>
<evidence type="ECO:0000259" key="3">
    <source>
        <dbReference type="Pfam" id="PF08338"/>
    </source>
</evidence>
<dbReference type="SUPFAM" id="SSF51735">
    <property type="entry name" value="NAD(P)-binding Rossmann-fold domains"/>
    <property type="match status" value="1"/>
</dbReference>
<dbReference type="Pfam" id="PF01370">
    <property type="entry name" value="Epimerase"/>
    <property type="match status" value="1"/>
</dbReference>
<dbReference type="PANTHER" id="PTHR11092:SF0">
    <property type="entry name" value="EPIMERASE FAMILY PROTEIN SDR39U1"/>
    <property type="match status" value="1"/>
</dbReference>
<feature type="domain" description="DUF1731" evidence="3">
    <location>
        <begin position="248"/>
        <end position="294"/>
    </location>
</feature>
<evidence type="ECO:0000313" key="5">
    <source>
        <dbReference type="Proteomes" id="UP001205337"/>
    </source>
</evidence>
<dbReference type="EMBL" id="JANTHX010000007">
    <property type="protein sequence ID" value="MCS0500055.1"/>
    <property type="molecule type" value="Genomic_DNA"/>
</dbReference>
<reference evidence="4 5" key="1">
    <citation type="submission" date="2022-08" db="EMBL/GenBank/DDBJ databases">
        <authorList>
            <person name="Li F."/>
        </authorList>
    </citation>
    <scope>NUCLEOTIDE SEQUENCE [LARGE SCALE GENOMIC DNA]</scope>
    <source>
        <strain evidence="4 5">10F1B-8-1</strain>
    </source>
</reference>
<accession>A0ABT1ZH57</accession>
<dbReference type="Pfam" id="PF08338">
    <property type="entry name" value="DUF1731"/>
    <property type="match status" value="1"/>
</dbReference>
<sequence>MRVVVGGASGMIGRALVARLRERGDRVVVLVRRTPEGADEIRWDPARGHLDPAALADADAVVNLSGASLSKLPWTRRWRGEILSSRVQATTALVGALHARAAAGSPVPVFVSGSAVGVYGDRPDEELTEASAPGGGFLAEVVRTWEATALGAPDGTRVALARTGLVVGPDGATAPLRALARFGLAGPLGSGRQHWPWISLDDEADALVHLLDADIRGAVNLVGPQSATAADVIRAVAADAGRPYWLPAPSVAIATLLGDAGRELLLSDQLVRPTVLADTGFAFRHPSVEQAVAAVA</sequence>
<comment type="similarity">
    <text evidence="1">Belongs to the NAD(P)-dependent epimerase/dehydratase family. SDR39U1 subfamily.</text>
</comment>
<dbReference type="InterPro" id="IPR013549">
    <property type="entry name" value="DUF1731"/>
</dbReference>
<evidence type="ECO:0000259" key="2">
    <source>
        <dbReference type="Pfam" id="PF01370"/>
    </source>
</evidence>